<proteinExistence type="inferred from homology"/>
<dbReference type="GO" id="GO:0030163">
    <property type="term" value="P:protein catabolic process"/>
    <property type="evidence" value="ECO:0007669"/>
    <property type="project" value="InterPro"/>
</dbReference>
<protein>
    <recommendedName>
        <fullName evidence="1">endopeptidase La</fullName>
        <ecNumber evidence="1">3.4.21.53</ecNumber>
    </recommendedName>
</protein>
<keyword evidence="1" id="KW-0720">Serine protease</keyword>
<dbReference type="InterPro" id="IPR041489">
    <property type="entry name" value="PDZ_6"/>
</dbReference>
<accession>A0A255EH98</accession>
<dbReference type="GO" id="GO:0004252">
    <property type="term" value="F:serine-type endopeptidase activity"/>
    <property type="evidence" value="ECO:0007669"/>
    <property type="project" value="UniProtKB-UniRule"/>
</dbReference>
<keyword evidence="4" id="KW-1185">Reference proteome</keyword>
<dbReference type="EMBL" id="NMVJ01000006">
    <property type="protein sequence ID" value="OYN90919.1"/>
    <property type="molecule type" value="Genomic_DNA"/>
</dbReference>
<dbReference type="AlphaFoldDB" id="A0A255EH98"/>
<dbReference type="Gene3D" id="2.30.42.10">
    <property type="match status" value="1"/>
</dbReference>
<dbReference type="Gene3D" id="3.30.230.10">
    <property type="match status" value="1"/>
</dbReference>
<dbReference type="SUPFAM" id="SSF54211">
    <property type="entry name" value="Ribosomal protein S5 domain 2-like"/>
    <property type="match status" value="1"/>
</dbReference>
<gene>
    <name evidence="3" type="ORF">CGZ91_05390</name>
</gene>
<dbReference type="PANTHER" id="PTHR10046">
    <property type="entry name" value="ATP DEPENDENT LON PROTEASE FAMILY MEMBER"/>
    <property type="match status" value="1"/>
</dbReference>
<dbReference type="EC" id="3.4.21.53" evidence="1"/>
<reference evidence="3 4" key="1">
    <citation type="submission" date="2017-07" db="EMBL/GenBank/DDBJ databases">
        <title>Draft whole genome sequences of clinical Proprionibacteriaceae strains.</title>
        <authorList>
            <person name="Bernier A.-M."/>
            <person name="Bernard K."/>
            <person name="Domingo M.-C."/>
        </authorList>
    </citation>
    <scope>NUCLEOTIDE SEQUENCE [LARGE SCALE GENOMIC DNA]</scope>
    <source>
        <strain evidence="3 4">NML 150081</strain>
    </source>
</reference>
<organism evidence="3 4">
    <name type="scientific">Parenemella sanctibonifatiensis</name>
    <dbReference type="NCBI Taxonomy" id="2016505"/>
    <lineage>
        <taxon>Bacteria</taxon>
        <taxon>Bacillati</taxon>
        <taxon>Actinomycetota</taxon>
        <taxon>Actinomycetes</taxon>
        <taxon>Propionibacteriales</taxon>
        <taxon>Propionibacteriaceae</taxon>
        <taxon>Parenemella</taxon>
    </lineage>
</organism>
<dbReference type="InterPro" id="IPR036034">
    <property type="entry name" value="PDZ_sf"/>
</dbReference>
<sequence length="355" mass="37699">MVPVTRQTWTAITSAAMFLVLVATVAFAPIPFVTWTPGSTVDVFGADDGTDRLAIEGVETYPTTGELRMTTVSRTRADAWLGLPEAMLAFWLPSRDVLPREYVYPPGQSAEQAEQQAQLQMDTSKEDATVAAFLAAGMDLQRLPRVRSVTVAGPADGRLQPGDLIESVDNQPVSSAEQVIELVQSRAVGDTVLFAVRRPSQNNELIEVPVPTGAANDDPRRPVVGVSVDIGYLRPGRVNFGIDPRIGGPSAGLIFSLGIYDRITPGELIDRRIVAGTGTISDGGQVGPIGGIQEKIAGAEEAGATIFLVPAANCADVAGVETDMELVRVGSLLDAIRALEALKDPNRISEVPRCE</sequence>
<keyword evidence="1 3" id="KW-0645">Protease</keyword>
<dbReference type="Pfam" id="PF05362">
    <property type="entry name" value="Lon_C"/>
    <property type="match status" value="1"/>
</dbReference>
<dbReference type="InterPro" id="IPR008269">
    <property type="entry name" value="Lon_proteolytic"/>
</dbReference>
<dbReference type="InterPro" id="IPR020568">
    <property type="entry name" value="Ribosomal_Su5_D2-typ_SF"/>
</dbReference>
<feature type="active site" evidence="1">
    <location>
        <position position="250"/>
    </location>
</feature>
<dbReference type="GO" id="GO:0006508">
    <property type="term" value="P:proteolysis"/>
    <property type="evidence" value="ECO:0007669"/>
    <property type="project" value="UniProtKB-KW"/>
</dbReference>
<dbReference type="GO" id="GO:0004176">
    <property type="term" value="F:ATP-dependent peptidase activity"/>
    <property type="evidence" value="ECO:0007669"/>
    <property type="project" value="UniProtKB-UniRule"/>
</dbReference>
<comment type="similarity">
    <text evidence="1">Belongs to the peptidase S16 family.</text>
</comment>
<comment type="caution">
    <text evidence="3">The sequence shown here is derived from an EMBL/GenBank/DDBJ whole genome shotgun (WGS) entry which is preliminary data.</text>
</comment>
<evidence type="ECO:0000313" key="3">
    <source>
        <dbReference type="EMBL" id="OYN90919.1"/>
    </source>
</evidence>
<dbReference type="Pfam" id="PF17820">
    <property type="entry name" value="PDZ_6"/>
    <property type="match status" value="1"/>
</dbReference>
<evidence type="ECO:0000259" key="2">
    <source>
        <dbReference type="PROSITE" id="PS51786"/>
    </source>
</evidence>
<comment type="catalytic activity">
    <reaction evidence="1">
        <text>Hydrolysis of proteins in presence of ATP.</text>
        <dbReference type="EC" id="3.4.21.53"/>
    </reaction>
</comment>
<name>A0A255EH98_9ACTN</name>
<keyword evidence="1" id="KW-0378">Hydrolase</keyword>
<evidence type="ECO:0000313" key="4">
    <source>
        <dbReference type="Proteomes" id="UP000216300"/>
    </source>
</evidence>
<dbReference type="SUPFAM" id="SSF50156">
    <property type="entry name" value="PDZ domain-like"/>
    <property type="match status" value="1"/>
</dbReference>
<evidence type="ECO:0000256" key="1">
    <source>
        <dbReference type="PROSITE-ProRule" id="PRU01122"/>
    </source>
</evidence>
<dbReference type="PROSITE" id="PS51786">
    <property type="entry name" value="LON_PROTEOLYTIC"/>
    <property type="match status" value="1"/>
</dbReference>
<feature type="domain" description="Lon proteolytic" evidence="2">
    <location>
        <begin position="246"/>
        <end position="342"/>
    </location>
</feature>
<dbReference type="GO" id="GO:0005524">
    <property type="term" value="F:ATP binding"/>
    <property type="evidence" value="ECO:0007669"/>
    <property type="project" value="InterPro"/>
</dbReference>
<dbReference type="Proteomes" id="UP000216300">
    <property type="component" value="Unassembled WGS sequence"/>
</dbReference>
<feature type="active site" evidence="1">
    <location>
        <position position="295"/>
    </location>
</feature>
<dbReference type="InterPro" id="IPR027065">
    <property type="entry name" value="Lon_Prtase"/>
</dbReference>
<dbReference type="InterPro" id="IPR014721">
    <property type="entry name" value="Ribsml_uS5_D2-typ_fold_subgr"/>
</dbReference>